<gene>
    <name evidence="1" type="ORF">HMPREF9004_1339</name>
</gene>
<comment type="caution">
    <text evidence="1">The sequence shown here is derived from an EMBL/GenBank/DDBJ whole genome shotgun (WGS) entry which is preliminary data.</text>
</comment>
<evidence type="ECO:0000313" key="1">
    <source>
        <dbReference type="EMBL" id="ENO17935.1"/>
    </source>
</evidence>
<dbReference type="RefSeq" id="WP_005963579.1">
    <property type="nucleotide sequence ID" value="NZ_CP040505.1"/>
</dbReference>
<dbReference type="Proteomes" id="UP000013015">
    <property type="component" value="Unassembled WGS sequence"/>
</dbReference>
<dbReference type="EMBL" id="AQHZ01000022">
    <property type="protein sequence ID" value="ENO17935.1"/>
    <property type="molecule type" value="Genomic_DNA"/>
</dbReference>
<evidence type="ECO:0000313" key="2">
    <source>
        <dbReference type="Proteomes" id="UP000013015"/>
    </source>
</evidence>
<dbReference type="OrthoDB" id="9945040at2"/>
<keyword evidence="2" id="KW-1185">Reference proteome</keyword>
<dbReference type="STRING" id="888050.HMPREF9004_1339"/>
<dbReference type="PATRIC" id="fig|888050.3.peg.1277"/>
<protein>
    <submittedName>
        <fullName evidence="1">Uncharacterized protein</fullName>
    </submittedName>
</protein>
<proteinExistence type="predicted"/>
<reference evidence="1 2" key="1">
    <citation type="submission" date="2013-03" db="EMBL/GenBank/DDBJ databases">
        <title>Reference genome for the Human Microbiome Project.</title>
        <authorList>
            <person name="Aqrawi P."/>
            <person name="Ayvaz T."/>
            <person name="Bess C."/>
            <person name="Blankenburg K."/>
            <person name="Coyle M."/>
            <person name="Deng J."/>
            <person name="Forbes L."/>
            <person name="Fowler G."/>
            <person name="Francisco L."/>
            <person name="Fu Q."/>
            <person name="Gibbs R."/>
            <person name="Gross S."/>
            <person name="Gubbala S."/>
            <person name="Hale W."/>
            <person name="Hemphill L."/>
            <person name="Highlander S."/>
            <person name="Hirani K."/>
            <person name="Jackson L."/>
            <person name="Jakkamsetti A."/>
            <person name="Javaid M."/>
            <person name="Jayaseelan J.C."/>
            <person name="Jiang H."/>
            <person name="Joshi V."/>
            <person name="Korchina V."/>
            <person name="Kovar C."/>
            <person name="Lara F."/>
            <person name="Lee S."/>
            <person name="Liu Y."/>
            <person name="Mata R."/>
            <person name="Mathew T."/>
            <person name="Munidasa M."/>
            <person name="Muzny D."/>
            <person name="Nazareth L."/>
            <person name="Ngo R."/>
            <person name="Nguyen L."/>
            <person name="Nguyen N."/>
            <person name="Okwuonu G."/>
            <person name="Ongeri F."/>
            <person name="Palculict T."/>
            <person name="Patil S."/>
            <person name="Petrosino J."/>
            <person name="Pham C."/>
            <person name="Pham P."/>
            <person name="Pu L.-L."/>
            <person name="Qin X."/>
            <person name="Qu J."/>
            <person name="Reid J."/>
            <person name="Ross M."/>
            <person name="Ruth R."/>
            <person name="Saada N."/>
            <person name="San Lucas F."/>
            <person name="Santibanez J."/>
            <person name="Shang Y."/>
            <person name="Simmons D."/>
            <person name="Song X.-Z."/>
            <person name="Tang L.-Y."/>
            <person name="Thornton R."/>
            <person name="Warren J."/>
            <person name="Weissenberger G."/>
            <person name="Wilczek-Boney K."/>
            <person name="Worley K."/>
            <person name="Youmans B."/>
            <person name="Zhang J."/>
            <person name="Zhang L."/>
            <person name="Zhao Z."/>
            <person name="Zhou C."/>
            <person name="Zhu D."/>
            <person name="Zhu Y."/>
        </authorList>
    </citation>
    <scope>NUCLEOTIDE SEQUENCE [LARGE SCALE GENOMIC DNA]</scope>
    <source>
        <strain evidence="1 2">F0333</strain>
    </source>
</reference>
<sequence>MWIICGGEQRISWYFTVENVSDQTFEAFHSLSVPDPALDPYPASGVVIPDDPKGFLVVPEGI</sequence>
<dbReference type="HOGENOM" id="CLU_2893678_0_0_11"/>
<accession>N6W600</accession>
<name>N6W600_9ACTO</name>
<dbReference type="AlphaFoldDB" id="N6W600"/>
<organism evidence="1 2">
    <name type="scientific">Schaalia cardiffensis F0333</name>
    <dbReference type="NCBI Taxonomy" id="888050"/>
    <lineage>
        <taxon>Bacteria</taxon>
        <taxon>Bacillati</taxon>
        <taxon>Actinomycetota</taxon>
        <taxon>Actinomycetes</taxon>
        <taxon>Actinomycetales</taxon>
        <taxon>Actinomycetaceae</taxon>
        <taxon>Schaalia</taxon>
    </lineage>
</organism>